<evidence type="ECO:0000313" key="32">
    <source>
        <dbReference type="Proteomes" id="UP000476212"/>
    </source>
</evidence>
<evidence type="ECO:0000313" key="6">
    <source>
        <dbReference type="EMBL" id="MTV42809.1"/>
    </source>
</evidence>
<dbReference type="Proteomes" id="UP000314170">
    <property type="component" value="Unassembled WGS sequence"/>
</dbReference>
<dbReference type="Proteomes" id="UP000490982">
    <property type="component" value="Unassembled WGS sequence"/>
</dbReference>
<dbReference type="Proteomes" id="UP000467349">
    <property type="component" value="Unassembled WGS sequence"/>
</dbReference>
<dbReference type="Proteomes" id="UP000042745">
    <property type="component" value="Unassembled WGS sequence"/>
</dbReference>
<evidence type="ECO:0000313" key="12">
    <source>
        <dbReference type="EMBL" id="MTW23571.1"/>
    </source>
</evidence>
<name>A0A062WN68_STREE</name>
<evidence type="ECO:0000313" key="34">
    <source>
        <dbReference type="Proteomes" id="UP000490982"/>
    </source>
</evidence>
<evidence type="ECO:0000313" key="18">
    <source>
        <dbReference type="EMBL" id="VSJ50767.1"/>
    </source>
</evidence>
<evidence type="ECO:0000313" key="26">
    <source>
        <dbReference type="Proteomes" id="UP000310818"/>
    </source>
</evidence>
<evidence type="ECO:0000313" key="5">
    <source>
        <dbReference type="EMBL" id="MDS8039058.1"/>
    </source>
</evidence>
<sequence>MERSLFGLFTAFLCFICFLAGAQAFRKKRYGLSILLWLNAFTNLVNSIHAFYMTLF</sequence>
<evidence type="ECO:0000313" key="13">
    <source>
        <dbReference type="EMBL" id="OYL31400.1"/>
    </source>
</evidence>
<dbReference type="Proteomes" id="UP000290138">
    <property type="component" value="Chromosome"/>
</dbReference>
<dbReference type="EMBL" id="JAVPGZ010000222">
    <property type="protein sequence ID" value="MDS8039058.1"/>
    <property type="molecule type" value="Genomic_DNA"/>
</dbReference>
<evidence type="ECO:0000313" key="2">
    <source>
        <dbReference type="EMBL" id="CEX63174.1"/>
    </source>
</evidence>
<dbReference type="EMBL" id="CAASRX010000022">
    <property type="protein sequence ID" value="VNH04794.1"/>
    <property type="molecule type" value="Genomic_DNA"/>
</dbReference>
<evidence type="ECO:0000313" key="22">
    <source>
        <dbReference type="Proteomes" id="UP000048507"/>
    </source>
</evidence>
<evidence type="ECO:0000313" key="31">
    <source>
        <dbReference type="Proteomes" id="UP000474228"/>
    </source>
</evidence>
<evidence type="ECO:0000313" key="9">
    <source>
        <dbReference type="EMBL" id="MTV76172.1"/>
    </source>
</evidence>
<dbReference type="EMBL" id="WNHQ01000360">
    <property type="protein sequence ID" value="MTV73381.1"/>
    <property type="molecule type" value="Genomic_DNA"/>
</dbReference>
<dbReference type="Proteomes" id="UP000298847">
    <property type="component" value="Unassembled WGS sequence"/>
</dbReference>
<evidence type="ECO:0000313" key="14">
    <source>
        <dbReference type="EMBL" id="VFI32711.1"/>
    </source>
</evidence>
<dbReference type="EMBL" id="WNHJ01000001">
    <property type="protein sequence ID" value="MTV61907.1"/>
    <property type="molecule type" value="Genomic_DNA"/>
</dbReference>
<reference evidence="13 23" key="2">
    <citation type="submission" date="2017-07" db="EMBL/GenBank/DDBJ databases">
        <title>Invasive disease caused simultaneously by more than one serotype of Streptococcus pneumoniae, South Africa.</title>
        <authorList>
            <person name="Ndlangisa K."/>
            <person name="Du Plessis M."/>
            <person name="Von Gottberg A."/>
        </authorList>
    </citation>
    <scope>NUCLEOTIDE SEQUENCE [LARGE SCALE GENOMIC DNA]</scope>
    <source>
        <strain evidence="13 23">8227-15B</strain>
    </source>
</reference>
<dbReference type="Proteomes" id="UP000469505">
    <property type="component" value="Unassembled WGS sequence"/>
</dbReference>
<dbReference type="Proteomes" id="UP000214939">
    <property type="component" value="Unassembled WGS sequence"/>
</dbReference>
<evidence type="ECO:0000313" key="15">
    <source>
        <dbReference type="EMBL" id="VNH04794.1"/>
    </source>
</evidence>
<evidence type="ECO:0000313" key="24">
    <source>
        <dbReference type="Proteomes" id="UP000298847"/>
    </source>
</evidence>
<dbReference type="Proteomes" id="UP000314107">
    <property type="component" value="Unassembled WGS sequence"/>
</dbReference>
<accession>A0A062WN68</accession>
<organism evidence="7 31">
    <name type="scientific">Streptococcus pneumoniae</name>
    <dbReference type="NCBI Taxonomy" id="1313"/>
    <lineage>
        <taxon>Bacteria</taxon>
        <taxon>Bacillati</taxon>
        <taxon>Bacillota</taxon>
        <taxon>Bacilli</taxon>
        <taxon>Lactobacillales</taxon>
        <taxon>Streptococcaceae</taxon>
        <taxon>Streptococcus</taxon>
    </lineage>
</organism>
<dbReference type="EMBL" id="CAAXWD010000002">
    <property type="protein sequence ID" value="VQD01105.1"/>
    <property type="molecule type" value="Genomic_DNA"/>
</dbReference>
<dbReference type="Proteomes" id="UP000483094">
    <property type="component" value="Unassembled WGS sequence"/>
</dbReference>
<proteinExistence type="predicted"/>
<evidence type="ECO:0000313" key="23">
    <source>
        <dbReference type="Proteomes" id="UP000214939"/>
    </source>
</evidence>
<evidence type="ECO:0000313" key="4">
    <source>
        <dbReference type="EMBL" id="CKI90487.1"/>
    </source>
</evidence>
<dbReference type="Proteomes" id="UP000310818">
    <property type="component" value="Unassembled WGS sequence"/>
</dbReference>
<protein>
    <submittedName>
        <fullName evidence="2">Membrane associated protein</fullName>
    </submittedName>
</protein>
<dbReference type="EMBL" id="CABBZR010000001">
    <property type="protein sequence ID" value="VSJ50767.1"/>
    <property type="molecule type" value="Genomic_DNA"/>
</dbReference>
<dbReference type="Proteomes" id="UP000304540">
    <property type="component" value="Unassembled WGS sequence"/>
</dbReference>
<dbReference type="EMBL" id="CFFA01000008">
    <property type="protein sequence ID" value="CEX63174.1"/>
    <property type="molecule type" value="Genomic_DNA"/>
</dbReference>
<dbReference type="EMBL" id="CABABW010000001">
    <property type="protein sequence ID" value="VRI32218.1"/>
    <property type="molecule type" value="Genomic_DNA"/>
</dbReference>
<evidence type="ECO:0000313" key="21">
    <source>
        <dbReference type="Proteomes" id="UP000045541"/>
    </source>
</evidence>
<reference evidence="5" key="5">
    <citation type="submission" date="2023-06" db="EMBL/GenBank/DDBJ databases">
        <title>PCVPA Blantyre Malawi Pneumococcal carriage surveillance isolates.</title>
        <authorList>
            <person name="Obolski U."/>
            <person name="Swarthout T.D."/>
            <person name="Kalizang'Oma A."/>
            <person name="Mwalukomo T.S."/>
            <person name="Cave R."/>
            <person name="Brown C."/>
            <person name="Cornick J."/>
            <person name="Kamng'Ona A."/>
            <person name="Msefula J."/>
            <person name="French N."/>
            <person name="Hyderman R."/>
        </authorList>
    </citation>
    <scope>NUCLEOTIDE SEQUENCE</scope>
    <source>
        <strain evidence="5">BVY8TH</strain>
    </source>
</reference>
<evidence type="ECO:0000313" key="20">
    <source>
        <dbReference type="Proteomes" id="UP000042745"/>
    </source>
</evidence>
<evidence type="ECO:0000313" key="29">
    <source>
        <dbReference type="Proteomes" id="UP000467349"/>
    </source>
</evidence>
<evidence type="ECO:0000313" key="10">
    <source>
        <dbReference type="EMBL" id="MTV86195.1"/>
    </source>
</evidence>
<dbReference type="EMBL" id="CABDQT010000017">
    <property type="protein sequence ID" value="VTH32269.1"/>
    <property type="molecule type" value="Genomic_DNA"/>
</dbReference>
<keyword evidence="1" id="KW-0472">Membrane</keyword>
<dbReference type="EMBL" id="NNBW01000020">
    <property type="protein sequence ID" value="OYL31400.1"/>
    <property type="molecule type" value="Genomic_DNA"/>
</dbReference>
<evidence type="ECO:0000313" key="33">
    <source>
        <dbReference type="Proteomes" id="UP000483094"/>
    </source>
</evidence>
<dbReference type="Proteomes" id="UP001184693">
    <property type="component" value="Unassembled WGS sequence"/>
</dbReference>
<dbReference type="RefSeq" id="WP_000442275.1">
    <property type="nucleotide sequence ID" value="NZ_AP017971.1"/>
</dbReference>
<dbReference type="OrthoDB" id="2226199at2"/>
<reference evidence="20 21" key="1">
    <citation type="submission" date="2015-03" db="EMBL/GenBank/DDBJ databases">
        <authorList>
            <consortium name="Pathogen Informatics"/>
            <person name="Murphy D."/>
        </authorList>
    </citation>
    <scope>NUCLEOTIDE SEQUENCE [LARGE SCALE GENOMIC DNA]</scope>
    <source>
        <strain evidence="4 21">0310</strain>
        <strain evidence="3">SMRU328</strain>
        <strain evidence="2">SMRU51</strain>
        <strain evidence="20 22">type strain: N</strain>
    </source>
</reference>
<evidence type="ECO:0000313" key="19">
    <source>
        <dbReference type="EMBL" id="VTH32269.1"/>
    </source>
</evidence>
<gene>
    <name evidence="13" type="ORF">A5N45_02040</name>
    <name evidence="2" type="ORF">ERS019209_00904</name>
    <name evidence="3" type="ORF">ERS019486_00015</name>
    <name evidence="4" type="ORF">ERS096071_00334</name>
    <name evidence="9" type="ORF">GM535_02360</name>
    <name evidence="12" type="ORF">GM537_01405</name>
    <name evidence="7" type="ORF">GM539_00275</name>
    <name evidence="8" type="ORF">GM540_05110</name>
    <name evidence="10" type="ORF">GM543_01235</name>
    <name evidence="11" type="ORF">GM544_09820</name>
    <name evidence="6" type="ORF">GM545_03970</name>
    <name evidence="5" type="ORF">RLG82_08760</name>
    <name evidence="18" type="ORF">SAMEA104154639_00356</name>
    <name evidence="19" type="ORF">SAMEA3171064_01526</name>
    <name evidence="15" type="ORF">SAMEA3353485_01706</name>
    <name evidence="16" type="ORF">SAMEA3354366_01202</name>
    <name evidence="17" type="ORF">SAMEA3381574_00062</name>
    <name evidence="14" type="ORF">SAMEA3431391_01450</name>
</gene>
<dbReference type="EMBL" id="WNHU01000014">
    <property type="protein sequence ID" value="MTV42809.1"/>
    <property type="molecule type" value="Genomic_DNA"/>
</dbReference>
<evidence type="ECO:0000313" key="25">
    <source>
        <dbReference type="Proteomes" id="UP000304540"/>
    </source>
</evidence>
<dbReference type="Proteomes" id="UP000474228">
    <property type="component" value="Unassembled WGS sequence"/>
</dbReference>
<dbReference type="EMBL" id="LR216058">
    <property type="protein sequence ID" value="VFI32711.1"/>
    <property type="molecule type" value="Genomic_DNA"/>
</dbReference>
<dbReference type="OMA" id="TIHAFYS"/>
<evidence type="ECO:0000313" key="17">
    <source>
        <dbReference type="EMBL" id="VRI32218.1"/>
    </source>
</evidence>
<evidence type="ECO:0000313" key="30">
    <source>
        <dbReference type="Proteomes" id="UP000469505"/>
    </source>
</evidence>
<evidence type="ECO:0000313" key="11">
    <source>
        <dbReference type="EMBL" id="MTV90762.1"/>
    </source>
</evidence>
<dbReference type="EMBL" id="WNIB01000067">
    <property type="protein sequence ID" value="MTV90762.1"/>
    <property type="molecule type" value="Genomic_DNA"/>
</dbReference>
<evidence type="ECO:0000313" key="8">
    <source>
        <dbReference type="EMBL" id="MTV73381.1"/>
    </source>
</evidence>
<evidence type="ECO:0000256" key="1">
    <source>
        <dbReference type="SAM" id="Phobius"/>
    </source>
</evidence>
<dbReference type="EMBL" id="WNHX01000003">
    <property type="protein sequence ID" value="MTV86195.1"/>
    <property type="molecule type" value="Genomic_DNA"/>
</dbReference>
<reference evidence="29 30" key="4">
    <citation type="submission" date="2019-11" db="EMBL/GenBank/DDBJ databases">
        <title>Growth characteristics of pneumococcus vary with the chemical composition of the capsule and with environmental conditions.</title>
        <authorList>
            <person name="Tothpal A."/>
            <person name="Desobry K."/>
            <person name="Joshi S."/>
            <person name="Wyllie A.L."/>
            <person name="Weinberger D.M."/>
        </authorList>
    </citation>
    <scope>NUCLEOTIDE SEQUENCE [LARGE SCALE GENOMIC DNA]</scope>
    <source>
        <strain evidence="29">pnumococcus09N</strain>
        <strain evidence="6">Pnumococcus09N</strain>
        <strain evidence="9">Pnumococcus10A</strain>
        <strain evidence="11">Pnumococcus15C</strain>
        <strain evidence="32">pnumococcus15C</strain>
        <strain evidence="33">pnumococcus19F</strain>
        <strain evidence="8">Pnumococcus19F</strain>
        <strain evidence="7">Pnumococcus22F</strain>
        <strain evidence="31">pnumococcus22F</strain>
        <strain evidence="34">pnumococcus23A</strain>
        <strain evidence="12">Pnumococcus23A</strain>
        <strain evidence="30">pnumococcus35B</strain>
        <strain evidence="10">Pnumococcus35B</strain>
    </source>
</reference>
<keyword evidence="1" id="KW-0812">Transmembrane</keyword>
<evidence type="ECO:0000313" key="27">
    <source>
        <dbReference type="Proteomes" id="UP000314107"/>
    </source>
</evidence>
<dbReference type="Proteomes" id="UP000048507">
    <property type="component" value="Unassembled WGS sequence"/>
</dbReference>
<evidence type="ECO:0000313" key="16">
    <source>
        <dbReference type="EMBL" id="VQD01105.1"/>
    </source>
</evidence>
<dbReference type="EMBL" id="CMWB01000004">
    <property type="protein sequence ID" value="CKI90487.1"/>
    <property type="molecule type" value="Genomic_DNA"/>
</dbReference>
<dbReference type="Proteomes" id="UP000045541">
    <property type="component" value="Unassembled WGS sequence"/>
</dbReference>
<dbReference type="Proteomes" id="UP000729182">
    <property type="component" value="Unassembled WGS sequence"/>
</dbReference>
<evidence type="ECO:0000313" key="3">
    <source>
        <dbReference type="EMBL" id="CIS16345.1"/>
    </source>
</evidence>
<reference evidence="24 25" key="3">
    <citation type="submission" date="2019-04" db="EMBL/GenBank/DDBJ databases">
        <authorList>
            <consortium name="Pathogen Informatics"/>
        </authorList>
    </citation>
    <scope>NUCLEOTIDE SEQUENCE [LARGE SCALE GENOMIC DNA]</scope>
    <source>
        <strain evidence="14">GPS_HK_21-sc-2296565</strain>
        <strain evidence="19 27">GPSC129</strain>
        <strain evidence="15 26">GPSC211</strain>
        <strain evidence="16 24">GPSC22</strain>
        <strain evidence="17 25">GPSC232</strain>
        <strain evidence="18 28">GPSC38</strain>
    </source>
</reference>
<dbReference type="EMBL" id="CKGU01000001">
    <property type="protein sequence ID" value="CIS16345.1"/>
    <property type="molecule type" value="Genomic_DNA"/>
</dbReference>
<dbReference type="EMBL" id="WNHS01000003">
    <property type="protein sequence ID" value="MTW23571.1"/>
    <property type="molecule type" value="Genomic_DNA"/>
</dbReference>
<dbReference type="AlphaFoldDB" id="A0A062WN68"/>
<dbReference type="Proteomes" id="UP000476212">
    <property type="component" value="Unassembled WGS sequence"/>
</dbReference>
<keyword evidence="1" id="KW-1133">Transmembrane helix</keyword>
<dbReference type="EMBL" id="WNHN01000005">
    <property type="protein sequence ID" value="MTV76172.1"/>
    <property type="molecule type" value="Genomic_DNA"/>
</dbReference>
<evidence type="ECO:0000313" key="28">
    <source>
        <dbReference type="Proteomes" id="UP000314170"/>
    </source>
</evidence>
<evidence type="ECO:0000313" key="7">
    <source>
        <dbReference type="EMBL" id="MTV61907.1"/>
    </source>
</evidence>
<feature type="transmembrane region" description="Helical" evidence="1">
    <location>
        <begin position="34"/>
        <end position="55"/>
    </location>
</feature>